<reference evidence="7 8" key="1">
    <citation type="submission" date="2018-09" db="EMBL/GenBank/DDBJ databases">
        <title>YIM 75507 draft genome.</title>
        <authorList>
            <person name="Tang S."/>
            <person name="Feng Y."/>
        </authorList>
    </citation>
    <scope>NUCLEOTIDE SEQUENCE [LARGE SCALE GENOMIC DNA]</scope>
    <source>
        <strain evidence="7 8">YIM 75507</strain>
    </source>
</reference>
<sequence length="236" mass="25248">MIACWWGSSVANVATTTAPGVARPRRTQEERRAATQARLLSATAECLAELGWAGTSTTEVARRAGLSRGAQQHHFPTKAELVGAAVEHMLDRHRVEFEEAFARLPPERRGAEGALDLLWDIFRTPNAAALLELSVAARTDGELKALCADIHDRVADITIQTFERLFPRTLPPEVAGVLLRGVLALMAGLALQHGADGDRHGHQAAVLAQIKAIGAQLIPNPPAGRPPAGDHMALPD</sequence>
<dbReference type="PRINTS" id="PR00455">
    <property type="entry name" value="HTHTETR"/>
</dbReference>
<dbReference type="Gene3D" id="1.10.357.10">
    <property type="entry name" value="Tetracycline Repressor, domain 2"/>
    <property type="match status" value="1"/>
</dbReference>
<evidence type="ECO:0000313" key="8">
    <source>
        <dbReference type="Proteomes" id="UP000265768"/>
    </source>
</evidence>
<dbReference type="PROSITE" id="PS50977">
    <property type="entry name" value="HTH_TETR_2"/>
    <property type="match status" value="1"/>
</dbReference>
<evidence type="ECO:0000256" key="1">
    <source>
        <dbReference type="ARBA" id="ARBA00022491"/>
    </source>
</evidence>
<dbReference type="PANTHER" id="PTHR30055:SF234">
    <property type="entry name" value="HTH-TYPE TRANSCRIPTIONAL REGULATOR BETI"/>
    <property type="match status" value="1"/>
</dbReference>
<dbReference type="Pfam" id="PF13977">
    <property type="entry name" value="TetR_C_6"/>
    <property type="match status" value="1"/>
</dbReference>
<keyword evidence="1" id="KW-0678">Repressor</keyword>
<dbReference type="GO" id="GO:0003700">
    <property type="term" value="F:DNA-binding transcription factor activity"/>
    <property type="evidence" value="ECO:0007669"/>
    <property type="project" value="TreeGrafter"/>
</dbReference>
<evidence type="ECO:0000256" key="2">
    <source>
        <dbReference type="ARBA" id="ARBA00023015"/>
    </source>
</evidence>
<feature type="domain" description="HTH tetR-type" evidence="6">
    <location>
        <begin position="33"/>
        <end position="93"/>
    </location>
</feature>
<dbReference type="Pfam" id="PF00440">
    <property type="entry name" value="TetR_N"/>
    <property type="match status" value="1"/>
</dbReference>
<dbReference type="OrthoDB" id="4538622at2"/>
<gene>
    <name evidence="7" type="ORF">D5H75_07545</name>
</gene>
<dbReference type="InterPro" id="IPR036271">
    <property type="entry name" value="Tet_transcr_reg_TetR-rel_C_sf"/>
</dbReference>
<evidence type="ECO:0000259" key="6">
    <source>
        <dbReference type="PROSITE" id="PS50977"/>
    </source>
</evidence>
<keyword evidence="2" id="KW-0805">Transcription regulation</keyword>
<dbReference type="GO" id="GO:0000976">
    <property type="term" value="F:transcription cis-regulatory region binding"/>
    <property type="evidence" value="ECO:0007669"/>
    <property type="project" value="TreeGrafter"/>
</dbReference>
<evidence type="ECO:0000256" key="4">
    <source>
        <dbReference type="ARBA" id="ARBA00023163"/>
    </source>
</evidence>
<feature type="DNA-binding region" description="H-T-H motif" evidence="5">
    <location>
        <begin position="56"/>
        <end position="75"/>
    </location>
</feature>
<accession>A0A3A4B2A7</accession>
<organism evidence="7 8">
    <name type="scientific">Bailinhaonella thermotolerans</name>
    <dbReference type="NCBI Taxonomy" id="1070861"/>
    <lineage>
        <taxon>Bacteria</taxon>
        <taxon>Bacillati</taxon>
        <taxon>Actinomycetota</taxon>
        <taxon>Actinomycetes</taxon>
        <taxon>Streptosporangiales</taxon>
        <taxon>Streptosporangiaceae</taxon>
        <taxon>Bailinhaonella</taxon>
    </lineage>
</organism>
<dbReference type="EMBL" id="QZEY01000002">
    <property type="protein sequence ID" value="RJL34298.1"/>
    <property type="molecule type" value="Genomic_DNA"/>
</dbReference>
<dbReference type="InterPro" id="IPR050109">
    <property type="entry name" value="HTH-type_TetR-like_transc_reg"/>
</dbReference>
<dbReference type="SUPFAM" id="SSF46689">
    <property type="entry name" value="Homeodomain-like"/>
    <property type="match status" value="1"/>
</dbReference>
<evidence type="ECO:0000256" key="5">
    <source>
        <dbReference type="PROSITE-ProRule" id="PRU00335"/>
    </source>
</evidence>
<dbReference type="InterPro" id="IPR039538">
    <property type="entry name" value="BetI_C"/>
</dbReference>
<dbReference type="InterPro" id="IPR009057">
    <property type="entry name" value="Homeodomain-like_sf"/>
</dbReference>
<evidence type="ECO:0000313" key="7">
    <source>
        <dbReference type="EMBL" id="RJL34298.1"/>
    </source>
</evidence>
<keyword evidence="4" id="KW-0804">Transcription</keyword>
<proteinExistence type="predicted"/>
<dbReference type="InterPro" id="IPR001647">
    <property type="entry name" value="HTH_TetR"/>
</dbReference>
<dbReference type="Proteomes" id="UP000265768">
    <property type="component" value="Unassembled WGS sequence"/>
</dbReference>
<dbReference type="SUPFAM" id="SSF48498">
    <property type="entry name" value="Tetracyclin repressor-like, C-terminal domain"/>
    <property type="match status" value="1"/>
</dbReference>
<keyword evidence="3 5" id="KW-0238">DNA-binding</keyword>
<evidence type="ECO:0000256" key="3">
    <source>
        <dbReference type="ARBA" id="ARBA00023125"/>
    </source>
</evidence>
<name>A0A3A4B2A7_9ACTN</name>
<keyword evidence="8" id="KW-1185">Reference proteome</keyword>
<dbReference type="AlphaFoldDB" id="A0A3A4B2A7"/>
<dbReference type="PANTHER" id="PTHR30055">
    <property type="entry name" value="HTH-TYPE TRANSCRIPTIONAL REGULATOR RUTR"/>
    <property type="match status" value="1"/>
</dbReference>
<protein>
    <submittedName>
        <fullName evidence="7">TetR/AcrR family transcriptional regulator</fullName>
    </submittedName>
</protein>
<comment type="caution">
    <text evidence="7">The sequence shown here is derived from an EMBL/GenBank/DDBJ whole genome shotgun (WGS) entry which is preliminary data.</text>
</comment>